<name>A0ACB5SPM8_9PEZI</name>
<comment type="caution">
    <text evidence="1">The sequence shown here is derived from an EMBL/GenBank/DDBJ whole genome shotgun (WGS) entry which is preliminary data.</text>
</comment>
<accession>A0ACB5SPM8</accession>
<dbReference type="Proteomes" id="UP001165186">
    <property type="component" value="Unassembled WGS sequence"/>
</dbReference>
<proteinExistence type="predicted"/>
<evidence type="ECO:0000313" key="2">
    <source>
        <dbReference type="Proteomes" id="UP001165186"/>
    </source>
</evidence>
<evidence type="ECO:0000313" key="1">
    <source>
        <dbReference type="EMBL" id="GME51707.1"/>
    </source>
</evidence>
<reference evidence="1" key="1">
    <citation type="submission" date="2024-09" db="EMBL/GenBank/DDBJ databases">
        <title>Draft Genome Sequences of Neofusicoccum parvum.</title>
        <authorList>
            <person name="Ashida A."/>
            <person name="Camagna M."/>
            <person name="Tanaka A."/>
            <person name="Takemoto D."/>
        </authorList>
    </citation>
    <scope>NUCLEOTIDE SEQUENCE</scope>
    <source>
        <strain evidence="1">PPO83</strain>
    </source>
</reference>
<keyword evidence="2" id="KW-1185">Reference proteome</keyword>
<gene>
    <name evidence="1" type="primary">g5214</name>
    <name evidence="1" type="ORF">NpPPO83_00005214</name>
</gene>
<protein>
    <submittedName>
        <fullName evidence="1">Highly reducing polyketide synthase gloL</fullName>
    </submittedName>
</protein>
<organism evidence="1 2">
    <name type="scientific">Neofusicoccum parvum</name>
    <dbReference type="NCBI Taxonomy" id="310453"/>
    <lineage>
        <taxon>Eukaryota</taxon>
        <taxon>Fungi</taxon>
        <taxon>Dikarya</taxon>
        <taxon>Ascomycota</taxon>
        <taxon>Pezizomycotina</taxon>
        <taxon>Dothideomycetes</taxon>
        <taxon>Dothideomycetes incertae sedis</taxon>
        <taxon>Botryosphaeriales</taxon>
        <taxon>Botryosphaeriaceae</taxon>
        <taxon>Neofusicoccum</taxon>
    </lineage>
</organism>
<sequence>MSRSPIAVCGMGLRLPGGIEDPETLWDYLVNKRDARSHIPKDRFDSDGYYSAEQPKSGTIKMRHGYFLSGDDIQQFDAASFSMTRREVERTDPQQRLLLEVVREALESAGESSWKGSKIGCYVGTFGQDWLELQNTDKSASGQYNMTGQGDFMLSNRVSFEYDFTGPSFTVKTGCSSSMIAVHLACEALRQRQCDGAVVGGTNLILTPSMSIAMSDTGIISKEGRSRTFDANSDGYGRGEAINAVYLKRLDDAVRDGNPIRAVIRNTGINACGRSASLTSPSRKAQEALIRDTYASCGLDSELAGTPFVECHGTGTSVGDPLEVMAIARALGEKGTFIGSIKPNIGHSEGASGLTGLIKAVLALEKKTIPPNINFKTPNPKIPWKEANLTVPLEATPWPKNRPHRVSVNCFGAA</sequence>
<dbReference type="EMBL" id="BSXG01000178">
    <property type="protein sequence ID" value="GME51707.1"/>
    <property type="molecule type" value="Genomic_DNA"/>
</dbReference>